<dbReference type="AlphaFoldDB" id="A0A9N9C8G8"/>
<evidence type="ECO:0000313" key="1">
    <source>
        <dbReference type="EMBL" id="CAG8590912.1"/>
    </source>
</evidence>
<dbReference type="Gene3D" id="1.10.30.10">
    <property type="entry name" value="High mobility group box domain"/>
    <property type="match status" value="1"/>
</dbReference>
<dbReference type="Proteomes" id="UP000789706">
    <property type="component" value="Unassembled WGS sequence"/>
</dbReference>
<dbReference type="CDD" id="cd00084">
    <property type="entry name" value="HMG-box_SF"/>
    <property type="match status" value="1"/>
</dbReference>
<dbReference type="OrthoDB" id="6247875at2759"/>
<proteinExistence type="predicted"/>
<evidence type="ECO:0000313" key="2">
    <source>
        <dbReference type="Proteomes" id="UP000789706"/>
    </source>
</evidence>
<organism evidence="1 2">
    <name type="scientific">Diversispora eburnea</name>
    <dbReference type="NCBI Taxonomy" id="1213867"/>
    <lineage>
        <taxon>Eukaryota</taxon>
        <taxon>Fungi</taxon>
        <taxon>Fungi incertae sedis</taxon>
        <taxon>Mucoromycota</taxon>
        <taxon>Glomeromycotina</taxon>
        <taxon>Glomeromycetes</taxon>
        <taxon>Diversisporales</taxon>
        <taxon>Diversisporaceae</taxon>
        <taxon>Diversispora</taxon>
    </lineage>
</organism>
<keyword evidence="2" id="KW-1185">Reference proteome</keyword>
<accession>A0A9N9C8G8</accession>
<sequence length="190" mass="21758">MSTSEDEIVREIVEMHLKNGLKNVNRTLIPFLIYRKNCALQNSNLSRNDASKLASESWKRVSNEIKDRYKIMAENTSSGTSTYINPSPFNSPINIYSSHQIVNMNPDIIYLNPPIDQNFLGITSDTTCYNPYNPLLINIDQNFLDTTDVNFPPSNLIYSNHQFINMDQNSPDIAYFFSSYKPKLSGNYLP</sequence>
<comment type="caution">
    <text evidence="1">The sequence shown here is derived from an EMBL/GenBank/DDBJ whole genome shotgun (WGS) entry which is preliminary data.</text>
</comment>
<dbReference type="InterPro" id="IPR036910">
    <property type="entry name" value="HMG_box_dom_sf"/>
</dbReference>
<reference evidence="1" key="1">
    <citation type="submission" date="2021-06" db="EMBL/GenBank/DDBJ databases">
        <authorList>
            <person name="Kallberg Y."/>
            <person name="Tangrot J."/>
            <person name="Rosling A."/>
        </authorList>
    </citation>
    <scope>NUCLEOTIDE SEQUENCE</scope>
    <source>
        <strain evidence="1">AZ414A</strain>
    </source>
</reference>
<protein>
    <submittedName>
        <fullName evidence="1">11972_t:CDS:1</fullName>
    </submittedName>
</protein>
<dbReference type="EMBL" id="CAJVPK010001553">
    <property type="protein sequence ID" value="CAG8590912.1"/>
    <property type="molecule type" value="Genomic_DNA"/>
</dbReference>
<name>A0A9N9C8G8_9GLOM</name>
<dbReference type="SUPFAM" id="SSF47095">
    <property type="entry name" value="HMG-box"/>
    <property type="match status" value="1"/>
</dbReference>
<gene>
    <name evidence="1" type="ORF">DEBURN_LOCUS9052</name>
</gene>